<sequence length="567" mass="62221">MEIGPSNGSSSESESSGLLTGFENRTSNGRILNSRLMTNGAMPDAAYKQWQYPGYSGTQHDVGREGATGQPVLYYYPPLQTGPVGNGYHQPYYYCNAAASQQQQQQQPQPLPQLQQGSSPYPRPKVYQFPGFQEPHQQQHQSPHLQAGPITSPNLSSTQQQFPLRQFSPSPAPYQISNASIASLGYLPPQPSYDPTVQLLSPPNAPASLARRPGAPLKQTGRRPVKQRDPLELPQESRMQSYDVAASSGQMTRPRVTTTMWEDEKTLCYQVEANGVSVVRRADNDMINGTKLLNVAKITRGRRDGILKAERIRHVVKIGSMHLKGVWIPFERAHAMAQREKIVDYLYPLFVKDIESVLKQTSSDMPEPLPPPMNPPQPAATMLPPQQTRQEEELANPQPQLSYDLAPAWYGNLSNRSHTSPQSYRNTLSYGQYQSIASSSTTPPTFAAPAPLQPTFHQPLPPTAYQSDIASNYRPHDRGSATSISTSSSNTSGPSALSSDPTLNTQSTGPSTLSSDSQSTAQETKTIDHNQKNTTPGKLLTGIQPPKPTVDSPDPDDKTQDDKPKDV</sequence>
<dbReference type="InterPro" id="IPR036887">
    <property type="entry name" value="HTH_APSES_sf"/>
</dbReference>
<dbReference type="AlphaFoldDB" id="A0A7H9HSB2"/>
<feature type="compositionally biased region" description="Low complexity" evidence="5">
    <location>
        <begin position="1"/>
        <end position="17"/>
    </location>
</feature>
<dbReference type="SUPFAM" id="SSF54616">
    <property type="entry name" value="DNA-binding domain of Mlu1-box binding protein MBP1"/>
    <property type="match status" value="1"/>
</dbReference>
<feature type="region of interest" description="Disordered" evidence="5">
    <location>
        <begin position="1"/>
        <end position="26"/>
    </location>
</feature>
<dbReference type="GO" id="GO:0045944">
    <property type="term" value="P:positive regulation of transcription by RNA polymerase II"/>
    <property type="evidence" value="ECO:0007669"/>
    <property type="project" value="TreeGrafter"/>
</dbReference>
<dbReference type="InterPro" id="IPR003163">
    <property type="entry name" value="Tscrpt_reg_HTH_APSES-type"/>
</dbReference>
<proteinExistence type="inferred from homology"/>
<feature type="region of interest" description="Disordered" evidence="5">
    <location>
        <begin position="361"/>
        <end position="398"/>
    </location>
</feature>
<keyword evidence="4" id="KW-0804">Transcription</keyword>
<feature type="compositionally biased region" description="Polar residues" evidence="5">
    <location>
        <begin position="149"/>
        <end position="171"/>
    </location>
</feature>
<evidence type="ECO:0000259" key="6">
    <source>
        <dbReference type="PROSITE" id="PS51299"/>
    </source>
</evidence>
<dbReference type="InterPro" id="IPR029790">
    <property type="entry name" value="EFG1/Phd1/StuA"/>
</dbReference>
<dbReference type="GO" id="GO:0003700">
    <property type="term" value="F:DNA-binding transcription factor activity"/>
    <property type="evidence" value="ECO:0007669"/>
    <property type="project" value="TreeGrafter"/>
</dbReference>
<feature type="region of interest" description="Disordered" evidence="5">
    <location>
        <begin position="436"/>
        <end position="567"/>
    </location>
</feature>
<evidence type="ECO:0000256" key="3">
    <source>
        <dbReference type="ARBA" id="ARBA00023125"/>
    </source>
</evidence>
<feature type="compositionally biased region" description="Low complexity" evidence="5">
    <location>
        <begin position="128"/>
        <end position="146"/>
    </location>
</feature>
<evidence type="ECO:0000256" key="2">
    <source>
        <dbReference type="ARBA" id="ARBA00023015"/>
    </source>
</evidence>
<reference evidence="7 8" key="1">
    <citation type="submission" date="2020-06" db="EMBL/GenBank/DDBJ databases">
        <title>The yeast mating-type switching endonuclease HO is a domesticated member of an unorthodox homing genetic element family.</title>
        <authorList>
            <person name="Coughlan A.Y."/>
            <person name="Lombardi L."/>
            <person name="Braun-Galleani S."/>
            <person name="Martos A.R."/>
            <person name="Galeote V."/>
            <person name="Bigey F."/>
            <person name="Dequin S."/>
            <person name="Byrne K.P."/>
            <person name="Wolfe K.H."/>
        </authorList>
    </citation>
    <scope>NUCLEOTIDE SEQUENCE [LARGE SCALE GENOMIC DNA]</scope>
    <source>
        <strain evidence="7 8">CBS2947</strain>
    </source>
</reference>
<protein>
    <recommendedName>
        <fullName evidence="6">HTH APSES-type domain-containing protein</fullName>
    </recommendedName>
</protein>
<dbReference type="GO" id="GO:0005634">
    <property type="term" value="C:nucleus"/>
    <property type="evidence" value="ECO:0007669"/>
    <property type="project" value="TreeGrafter"/>
</dbReference>
<dbReference type="PROSITE" id="PS51299">
    <property type="entry name" value="HTH_APSES"/>
    <property type="match status" value="1"/>
</dbReference>
<name>A0A7H9HSB2_9SACH</name>
<feature type="compositionally biased region" description="Low complexity" evidence="5">
    <location>
        <begin position="436"/>
        <end position="455"/>
    </location>
</feature>
<feature type="compositionally biased region" description="Polar residues" evidence="5">
    <location>
        <begin position="500"/>
        <end position="524"/>
    </location>
</feature>
<feature type="compositionally biased region" description="Pro residues" evidence="5">
    <location>
        <begin position="367"/>
        <end position="378"/>
    </location>
</feature>
<evidence type="ECO:0000313" key="7">
    <source>
        <dbReference type="EMBL" id="QLQ80183.1"/>
    </source>
</evidence>
<dbReference type="SMART" id="SM01252">
    <property type="entry name" value="KilA-N"/>
    <property type="match status" value="1"/>
</dbReference>
<evidence type="ECO:0000256" key="5">
    <source>
        <dbReference type="SAM" id="MobiDB-lite"/>
    </source>
</evidence>
<dbReference type="Proteomes" id="UP000510647">
    <property type="component" value="Chromosome 4"/>
</dbReference>
<feature type="compositionally biased region" description="Basic and acidic residues" evidence="5">
    <location>
        <begin position="555"/>
        <end position="567"/>
    </location>
</feature>
<dbReference type="InterPro" id="IPR018004">
    <property type="entry name" value="KilA/APSES_HTH"/>
</dbReference>
<dbReference type="FunFam" id="3.10.260.10:FF:000003">
    <property type="entry name" value="Ascospore maturation 1 protein"/>
    <property type="match status" value="1"/>
</dbReference>
<dbReference type="EMBL" id="CP059270">
    <property type="protein sequence ID" value="QLQ80183.1"/>
    <property type="molecule type" value="Genomic_DNA"/>
</dbReference>
<feature type="domain" description="HTH APSES-type" evidence="6">
    <location>
        <begin position="255"/>
        <end position="361"/>
    </location>
</feature>
<feature type="region of interest" description="Disordered" evidence="5">
    <location>
        <begin position="194"/>
        <end position="253"/>
    </location>
</feature>
<evidence type="ECO:0000256" key="4">
    <source>
        <dbReference type="ARBA" id="ARBA00023163"/>
    </source>
</evidence>
<keyword evidence="8" id="KW-1185">Reference proteome</keyword>
<dbReference type="Gene3D" id="3.10.260.10">
    <property type="entry name" value="Transcription regulator HTH, APSES-type DNA-binding domain"/>
    <property type="match status" value="1"/>
</dbReference>
<dbReference type="OrthoDB" id="5407653at2759"/>
<keyword evidence="3" id="KW-0238">DNA-binding</keyword>
<dbReference type="GO" id="GO:0043565">
    <property type="term" value="F:sequence-specific DNA binding"/>
    <property type="evidence" value="ECO:0007669"/>
    <property type="project" value="TreeGrafter"/>
</dbReference>
<comment type="similarity">
    <text evidence="1">Belongs to the EFG1/PHD1/stuA family.</text>
</comment>
<dbReference type="PANTHER" id="PTHR47792:SF1">
    <property type="entry name" value="PROTEIN SOK2-RELATED"/>
    <property type="match status" value="1"/>
</dbReference>
<dbReference type="PANTHER" id="PTHR47792">
    <property type="entry name" value="PROTEIN SOK2-RELATED"/>
    <property type="match status" value="1"/>
</dbReference>
<keyword evidence="2" id="KW-0805">Transcription regulation</keyword>
<dbReference type="Pfam" id="PF04383">
    <property type="entry name" value="KilA-N"/>
    <property type="match status" value="1"/>
</dbReference>
<feature type="compositionally biased region" description="Low complexity" evidence="5">
    <location>
        <begin position="480"/>
        <end position="499"/>
    </location>
</feature>
<evidence type="ECO:0000256" key="1">
    <source>
        <dbReference type="ARBA" id="ARBA00007247"/>
    </source>
</evidence>
<gene>
    <name evidence="7" type="ORF">HG537_0D01840</name>
</gene>
<feature type="compositionally biased region" description="Low complexity" evidence="5">
    <location>
        <begin position="101"/>
        <end position="116"/>
    </location>
</feature>
<accession>A0A7H9HSB2</accession>
<organism evidence="7 8">
    <name type="scientific">Torulaspora globosa</name>
    <dbReference type="NCBI Taxonomy" id="48254"/>
    <lineage>
        <taxon>Eukaryota</taxon>
        <taxon>Fungi</taxon>
        <taxon>Dikarya</taxon>
        <taxon>Ascomycota</taxon>
        <taxon>Saccharomycotina</taxon>
        <taxon>Saccharomycetes</taxon>
        <taxon>Saccharomycetales</taxon>
        <taxon>Saccharomycetaceae</taxon>
        <taxon>Torulaspora</taxon>
    </lineage>
</organism>
<evidence type="ECO:0000313" key="8">
    <source>
        <dbReference type="Proteomes" id="UP000510647"/>
    </source>
</evidence>
<feature type="region of interest" description="Disordered" evidence="5">
    <location>
        <begin position="99"/>
        <end position="171"/>
    </location>
</feature>